<evidence type="ECO:0000256" key="1">
    <source>
        <dbReference type="SAM" id="MobiDB-lite"/>
    </source>
</evidence>
<dbReference type="AlphaFoldDB" id="F6FYZ1"/>
<evidence type="ECO:0000313" key="3">
    <source>
        <dbReference type="Proteomes" id="UP000007953"/>
    </source>
</evidence>
<dbReference type="Proteomes" id="UP000007953">
    <property type="component" value="Chromosome"/>
</dbReference>
<reference evidence="2 3" key="1">
    <citation type="journal article" date="2011" name="J. Bacteriol.">
        <title>Complete genome sequence of the plant pathogen Ralstonia solanacearum strain Po82.</title>
        <authorList>
            <person name="Xu J."/>
            <person name="Zheng H.J."/>
            <person name="Liu L."/>
            <person name="Pan Z.C."/>
            <person name="Prior P."/>
            <person name="Tang B."/>
            <person name="Xu J.S."/>
            <person name="Zhang H."/>
            <person name="Tian Q."/>
            <person name="Zhang L.Q."/>
            <person name="Feng J."/>
        </authorList>
    </citation>
    <scope>NUCLEOTIDE SEQUENCE [LARGE SCALE GENOMIC DNA]</scope>
    <source>
        <strain evidence="2 3">Po82</strain>
    </source>
</reference>
<proteinExistence type="predicted"/>
<accession>F6FYZ1</accession>
<name>F6FYZ1_RALS8</name>
<sequence length="96" mass="10583">MDETRLGSAHDCRCCRPRPRAQFSAAKTGATLARRTCLGNSMPCRSDARVRRSEADRTRPRRGNPQRTGTVLWSGCGHCRDKQLKSLIEKGGIGLA</sequence>
<feature type="region of interest" description="Disordered" evidence="1">
    <location>
        <begin position="45"/>
        <end position="69"/>
    </location>
</feature>
<organism evidence="2 3">
    <name type="scientific">Ralstonia solanacearum (strain Po82)</name>
    <dbReference type="NCBI Taxonomy" id="1031711"/>
    <lineage>
        <taxon>Bacteria</taxon>
        <taxon>Pseudomonadati</taxon>
        <taxon>Pseudomonadota</taxon>
        <taxon>Betaproteobacteria</taxon>
        <taxon>Burkholderiales</taxon>
        <taxon>Burkholderiaceae</taxon>
        <taxon>Ralstonia</taxon>
        <taxon>Ralstonia solanacearum species complex</taxon>
    </lineage>
</organism>
<dbReference type="PATRIC" id="fig|1031711.3.peg.904"/>
<dbReference type="EMBL" id="CP002819">
    <property type="protein sequence ID" value="AEG68224.1"/>
    <property type="molecule type" value="Genomic_DNA"/>
</dbReference>
<gene>
    <name evidence="2" type="ordered locus">RSPO_c00923</name>
</gene>
<dbReference type="HOGENOM" id="CLU_2357677_0_0_4"/>
<dbReference type="KEGG" id="rsn:RSPO_c00923"/>
<feature type="compositionally biased region" description="Basic and acidic residues" evidence="1">
    <location>
        <begin position="46"/>
        <end position="58"/>
    </location>
</feature>
<protein>
    <submittedName>
        <fullName evidence="2">Uncharacterized protein</fullName>
    </submittedName>
</protein>
<evidence type="ECO:0000313" key="2">
    <source>
        <dbReference type="EMBL" id="AEG68224.1"/>
    </source>
</evidence>